<feature type="region of interest" description="Disordered" evidence="1">
    <location>
        <begin position="1"/>
        <end position="97"/>
    </location>
</feature>
<feature type="compositionally biased region" description="Low complexity" evidence="1">
    <location>
        <begin position="76"/>
        <end position="89"/>
    </location>
</feature>
<protein>
    <recommendedName>
        <fullName evidence="2">PD-(D/E)XK nuclease-like domain-containing protein</fullName>
    </recommendedName>
</protein>
<evidence type="ECO:0000313" key="3">
    <source>
        <dbReference type="EMBL" id="KAH6867869.1"/>
    </source>
</evidence>
<sequence>MYDIDSIISWIRSVPEETSSPPKGPKKRRADQQLTSPPASLDSNGHNMASTPKKRRLQTGENALDLDATPRPGPHSSASFSNTSSTTSSPKKQLMSLRLSESGVEIKPLDVNASPEAAQDFVSTMEEIGRAHDILPQALEATIIEQVKARDMDHRKWRYSFKPEVDTLPGRIPSFKEVEKIRRKASECQEFNHEEVSWNSQVHLRLLESIFEEVFGEQCGQFNAMSCTTARLHREFKPISSPTKMIDICVYASLDRDAVLCDKATEFSHMTPTQTINYTDFEPLRMRPLVLSIETKKPGVHWDTAQLQIGIWHAAQWSFLRWAVGQKLLRQRIENDTETWTEEEHNEKTLAVLSTLGFIPGVIIQGHRWHLVLSTYKDGKTRLWADHQFGTTQSCLEIYATIAGMRQLVAWARDVYLPWFEGTILG</sequence>
<organism evidence="3 4">
    <name type="scientific">Thelonectria olida</name>
    <dbReference type="NCBI Taxonomy" id="1576542"/>
    <lineage>
        <taxon>Eukaryota</taxon>
        <taxon>Fungi</taxon>
        <taxon>Dikarya</taxon>
        <taxon>Ascomycota</taxon>
        <taxon>Pezizomycotina</taxon>
        <taxon>Sordariomycetes</taxon>
        <taxon>Hypocreomycetidae</taxon>
        <taxon>Hypocreales</taxon>
        <taxon>Nectriaceae</taxon>
        <taxon>Thelonectria</taxon>
    </lineage>
</organism>
<dbReference type="Pfam" id="PF20516">
    <property type="entry name" value="PDDEXK_12"/>
    <property type="match status" value="1"/>
</dbReference>
<dbReference type="Proteomes" id="UP000777438">
    <property type="component" value="Unassembled WGS sequence"/>
</dbReference>
<dbReference type="EMBL" id="JAGPYM010000087">
    <property type="protein sequence ID" value="KAH6867869.1"/>
    <property type="molecule type" value="Genomic_DNA"/>
</dbReference>
<dbReference type="OrthoDB" id="4161186at2759"/>
<evidence type="ECO:0000313" key="4">
    <source>
        <dbReference type="Proteomes" id="UP000777438"/>
    </source>
</evidence>
<dbReference type="InterPro" id="IPR046797">
    <property type="entry name" value="PDDEXK_12"/>
</dbReference>
<evidence type="ECO:0000259" key="2">
    <source>
        <dbReference type="Pfam" id="PF20516"/>
    </source>
</evidence>
<feature type="compositionally biased region" description="Polar residues" evidence="1">
    <location>
        <begin position="32"/>
        <end position="50"/>
    </location>
</feature>
<evidence type="ECO:0000256" key="1">
    <source>
        <dbReference type="SAM" id="MobiDB-lite"/>
    </source>
</evidence>
<dbReference type="AlphaFoldDB" id="A0A9P8VQM2"/>
<accession>A0A9P8VQM2</accession>
<reference evidence="3 4" key="1">
    <citation type="journal article" date="2021" name="Nat. Commun.">
        <title>Genetic determinants of endophytism in the Arabidopsis root mycobiome.</title>
        <authorList>
            <person name="Mesny F."/>
            <person name="Miyauchi S."/>
            <person name="Thiergart T."/>
            <person name="Pickel B."/>
            <person name="Atanasova L."/>
            <person name="Karlsson M."/>
            <person name="Huettel B."/>
            <person name="Barry K.W."/>
            <person name="Haridas S."/>
            <person name="Chen C."/>
            <person name="Bauer D."/>
            <person name="Andreopoulos W."/>
            <person name="Pangilinan J."/>
            <person name="LaButti K."/>
            <person name="Riley R."/>
            <person name="Lipzen A."/>
            <person name="Clum A."/>
            <person name="Drula E."/>
            <person name="Henrissat B."/>
            <person name="Kohler A."/>
            <person name="Grigoriev I.V."/>
            <person name="Martin F.M."/>
            <person name="Hacquard S."/>
        </authorList>
    </citation>
    <scope>NUCLEOTIDE SEQUENCE [LARGE SCALE GENOMIC DNA]</scope>
    <source>
        <strain evidence="3 4">MPI-CAGE-CH-0241</strain>
    </source>
</reference>
<keyword evidence="4" id="KW-1185">Reference proteome</keyword>
<proteinExistence type="predicted"/>
<comment type="caution">
    <text evidence="3">The sequence shown here is derived from an EMBL/GenBank/DDBJ whole genome shotgun (WGS) entry which is preliminary data.</text>
</comment>
<name>A0A9P8VQM2_9HYPO</name>
<feature type="domain" description="PD-(D/E)XK nuclease-like" evidence="2">
    <location>
        <begin position="146"/>
        <end position="416"/>
    </location>
</feature>
<gene>
    <name evidence="3" type="ORF">B0T10DRAFT_524092</name>
</gene>